<keyword evidence="2" id="KW-0812">Transmembrane</keyword>
<dbReference type="EMBL" id="CP136925">
    <property type="protein sequence ID" value="WXA13610.1"/>
    <property type="molecule type" value="Genomic_DNA"/>
</dbReference>
<sequence>MSENKTGRYFKYAIGEIFLVVIGILIALQINNWNEHRKELQKELVIVKELHNELQQNLKVTTKHQQVIEKINQEVLFLLNISNDSLKSLTNKELNEHIFKSSKITSFTPINQKLKRILGIESFRFSHSKTLLNELQDYNNSIDDITAMNLSAVDVFRNKLVPFLSKNVSIKNLMHEMYPNKITKSDNYVDVRPIVKSMAFENLYADFFASYTSYIWTLEQNIELINSLIKHIGKTYPSVLLTTETRS</sequence>
<keyword evidence="5" id="KW-1185">Reference proteome</keyword>
<evidence type="ECO:0000256" key="1">
    <source>
        <dbReference type="SAM" id="Coils"/>
    </source>
</evidence>
<proteinExistence type="predicted"/>
<keyword evidence="2" id="KW-0472">Membrane</keyword>
<feature type="transmembrane region" description="Helical" evidence="2">
    <location>
        <begin position="12"/>
        <end position="30"/>
    </location>
</feature>
<dbReference type="Pfam" id="PF19578">
    <property type="entry name" value="DUF6090"/>
    <property type="match status" value="1"/>
</dbReference>
<dbReference type="RefSeq" id="WP_338732886.1">
    <property type="nucleotide sequence ID" value="NZ_CP136924.1"/>
</dbReference>
<evidence type="ECO:0000313" key="3">
    <source>
        <dbReference type="EMBL" id="WXA03969.1"/>
    </source>
</evidence>
<dbReference type="KEGG" id="mcaa:R3L15_01780"/>
<dbReference type="Proteomes" id="UP001368318">
    <property type="component" value="Chromosome"/>
</dbReference>
<accession>A0AAU6P9G1</accession>
<dbReference type="AlphaFoldDB" id="A0AAU6P9G1"/>
<name>A0AAU6P9G1_9FLAO</name>
<dbReference type="InterPro" id="IPR045749">
    <property type="entry name" value="DUF6090"/>
</dbReference>
<evidence type="ECO:0000256" key="2">
    <source>
        <dbReference type="SAM" id="Phobius"/>
    </source>
</evidence>
<feature type="coiled-coil region" evidence="1">
    <location>
        <begin position="30"/>
        <end position="57"/>
    </location>
</feature>
<dbReference type="EMBL" id="CP136924">
    <property type="protein sequence ID" value="WXA03969.1"/>
    <property type="molecule type" value="Genomic_DNA"/>
</dbReference>
<reference evidence="4 5" key="1">
    <citation type="submission" date="2023-10" db="EMBL/GenBank/DDBJ databases">
        <title>Culture-based analysis of two novel bacteria associated with mangrove crab gills.</title>
        <authorList>
            <person name="Yang X."/>
            <person name="Garuglieri E."/>
            <person name="Van Goethem M.W."/>
            <person name="Fusi M."/>
            <person name="Marasco R."/>
            <person name="Daffonchio D.G."/>
        </authorList>
    </citation>
    <scope>NUCLEOTIDE SEQUENCE</scope>
    <source>
        <strain evidence="4">UG2-1</strain>
        <strain evidence="3">UG2-2</strain>
        <strain evidence="5">UG2_2</strain>
    </source>
</reference>
<keyword evidence="2" id="KW-1133">Transmembrane helix</keyword>
<evidence type="ECO:0000313" key="4">
    <source>
        <dbReference type="EMBL" id="WXA13610.1"/>
    </source>
</evidence>
<protein>
    <submittedName>
        <fullName evidence="4">DUF6090 family protein</fullName>
    </submittedName>
</protein>
<keyword evidence="1" id="KW-0175">Coiled coil</keyword>
<evidence type="ECO:0000313" key="5">
    <source>
        <dbReference type="Proteomes" id="UP001368318"/>
    </source>
</evidence>
<gene>
    <name evidence="4" type="ORF">R3L15_01780</name>
    <name evidence="3" type="ORF">R3L16_05615</name>
</gene>
<organism evidence="4">
    <name type="scientific">Mangrovimonas cancribranchiae</name>
    <dbReference type="NCBI Taxonomy" id="3080055"/>
    <lineage>
        <taxon>Bacteria</taxon>
        <taxon>Pseudomonadati</taxon>
        <taxon>Bacteroidota</taxon>
        <taxon>Flavobacteriia</taxon>
        <taxon>Flavobacteriales</taxon>
        <taxon>Flavobacteriaceae</taxon>
        <taxon>Mangrovimonas</taxon>
    </lineage>
</organism>